<accession>A0ABT8F8M0</accession>
<organism evidence="4 5">
    <name type="scientific">Shiella aurantiaca</name>
    <dbReference type="NCBI Taxonomy" id="3058365"/>
    <lineage>
        <taxon>Bacteria</taxon>
        <taxon>Pseudomonadati</taxon>
        <taxon>Bacteroidota</taxon>
        <taxon>Cytophagia</taxon>
        <taxon>Cytophagales</taxon>
        <taxon>Shiellaceae</taxon>
        <taxon>Shiella</taxon>
    </lineage>
</organism>
<evidence type="ECO:0000256" key="3">
    <source>
        <dbReference type="ARBA" id="ARBA00023002"/>
    </source>
</evidence>
<keyword evidence="1" id="KW-0285">Flavoprotein</keyword>
<comment type="caution">
    <text evidence="4">The sequence shown here is derived from an EMBL/GenBank/DDBJ whole genome shotgun (WGS) entry which is preliminary data.</text>
</comment>
<evidence type="ECO:0000313" key="5">
    <source>
        <dbReference type="Proteomes" id="UP001168552"/>
    </source>
</evidence>
<dbReference type="Gene3D" id="3.20.20.70">
    <property type="entry name" value="Aldolase class I"/>
    <property type="match status" value="1"/>
</dbReference>
<keyword evidence="2" id="KW-0288">FMN</keyword>
<dbReference type="InterPro" id="IPR013785">
    <property type="entry name" value="Aldolase_TIM"/>
</dbReference>
<dbReference type="SMART" id="SM01240">
    <property type="entry name" value="IMPDH"/>
    <property type="match status" value="1"/>
</dbReference>
<dbReference type="SUPFAM" id="SSF51412">
    <property type="entry name" value="Inosine monophosphate dehydrogenase (IMPDH)"/>
    <property type="match status" value="1"/>
</dbReference>
<dbReference type="EMBL" id="JAUHJS010000008">
    <property type="protein sequence ID" value="MDN4166787.1"/>
    <property type="molecule type" value="Genomic_DNA"/>
</dbReference>
<proteinExistence type="predicted"/>
<evidence type="ECO:0000256" key="1">
    <source>
        <dbReference type="ARBA" id="ARBA00022630"/>
    </source>
</evidence>
<gene>
    <name evidence="4" type="ORF">QWY31_14845</name>
</gene>
<evidence type="ECO:0000256" key="2">
    <source>
        <dbReference type="ARBA" id="ARBA00022643"/>
    </source>
</evidence>
<dbReference type="CDD" id="cd04730">
    <property type="entry name" value="NPD_like"/>
    <property type="match status" value="1"/>
</dbReference>
<keyword evidence="4" id="KW-0503">Monooxygenase</keyword>
<keyword evidence="5" id="KW-1185">Reference proteome</keyword>
<name>A0ABT8F8M0_9BACT</name>
<dbReference type="Pfam" id="PF03060">
    <property type="entry name" value="NMO"/>
    <property type="match status" value="2"/>
</dbReference>
<dbReference type="PANTHER" id="PTHR32332">
    <property type="entry name" value="2-NITROPROPANE DIOXYGENASE"/>
    <property type="match status" value="1"/>
</dbReference>
<sequence>MKNRVTQLLQIQYPIVQGGMVWCSGWRLASAVSEAGGLGTIGAGSMYPDVLREHIKKCKLATRKPFAVNVPLLYPDIEDLMKIILEEQVPIVITSAGNPKTWTQILKEEKRTVMHVISGSAFAQKAEAAGVDALIAEGFEAGGHNGREETTTFCLIPMVRETTQMPLLAAGGIGSGKAMLAAFALGAEGVQVGTRFAACEESSAHEHFKQRVREAKEGDTDLVLKKLAPVRLLKNDFYQQVKQAEIAGANKEELEKLLGTRRAKKGIFEGDMVEGELEIGQISAMIKQKESAEAVVQDIWQEYLSVRQQICQMP</sequence>
<dbReference type="Proteomes" id="UP001168552">
    <property type="component" value="Unassembled WGS sequence"/>
</dbReference>
<dbReference type="PANTHER" id="PTHR32332:SF20">
    <property type="entry name" value="2-NITROPROPANE DIOXYGENASE-LIKE PROTEIN"/>
    <property type="match status" value="1"/>
</dbReference>
<evidence type="ECO:0000313" key="4">
    <source>
        <dbReference type="EMBL" id="MDN4166787.1"/>
    </source>
</evidence>
<reference evidence="4" key="1">
    <citation type="submission" date="2023-06" db="EMBL/GenBank/DDBJ databases">
        <title>Cytophagales bacterium Strain LB-30, isolated from soil.</title>
        <authorList>
            <person name="Liu B."/>
        </authorList>
    </citation>
    <scope>NUCLEOTIDE SEQUENCE</scope>
    <source>
        <strain evidence="4">LB-30</strain>
    </source>
</reference>
<keyword evidence="3" id="KW-0560">Oxidoreductase</keyword>
<protein>
    <submittedName>
        <fullName evidence="4">Nitronate monooxygenase</fullName>
    </submittedName>
</protein>
<dbReference type="InterPro" id="IPR004136">
    <property type="entry name" value="NMO"/>
</dbReference>
<dbReference type="GO" id="GO:0004497">
    <property type="term" value="F:monooxygenase activity"/>
    <property type="evidence" value="ECO:0007669"/>
    <property type="project" value="UniProtKB-KW"/>
</dbReference>
<dbReference type="RefSeq" id="WP_320005323.1">
    <property type="nucleotide sequence ID" value="NZ_JAUHJS010000008.1"/>
</dbReference>